<dbReference type="InterPro" id="IPR036291">
    <property type="entry name" value="NAD(P)-bd_dom_sf"/>
</dbReference>
<organism evidence="11 12">
    <name type="scientific">Pseudoclavibacter terrae</name>
    <dbReference type="NCBI Taxonomy" id="1530195"/>
    <lineage>
        <taxon>Bacteria</taxon>
        <taxon>Bacillati</taxon>
        <taxon>Actinomycetota</taxon>
        <taxon>Actinomycetes</taxon>
        <taxon>Micrococcales</taxon>
        <taxon>Microbacteriaceae</taxon>
        <taxon>Pseudoclavibacter</taxon>
    </lineage>
</organism>
<dbReference type="InterPro" id="IPR017743">
    <property type="entry name" value="ADH_phosphonate_catab-assoc"/>
</dbReference>
<dbReference type="Proteomes" id="UP000490386">
    <property type="component" value="Unassembled WGS sequence"/>
</dbReference>
<dbReference type="Gene3D" id="3.40.50.720">
    <property type="entry name" value="NAD(P)-binding Rossmann-like Domain"/>
    <property type="match status" value="1"/>
</dbReference>
<accession>A0A7J5AXX7</accession>
<sequence>MVWLGVERPLEAVAVPDVVLGPGEVLVAVEFATICGSDVHTMLGHRQSPAPGVLGHEYVGRVVATGDGGARTIDGKAVEHDARIVWSVMASCGACDRCTRGLTQKCRTLLKYGHERLTTRWELSGGFATHMHLRSGTGIVAVDETTPAAALAPVTCGTATAVAAMRAALSAVELDSPAVLVSGAGLIGLSVAALARDRGCTVVVADPDERRRDLAARFGAHAAIDPGDPDAAAEVWAGLGLPGPDIVIEASGSRTAVSAALDAVEVGGAVILVGSVFPTEPVTLDPESLVRGLVTVRGVHNYASADLAAALDFVAGSTDRWPFAELVEATFPLERLREGVALAATGGPVRVGIELSASSGAATAPRGQRRSSEVDAVTTPR</sequence>
<evidence type="ECO:0000256" key="4">
    <source>
        <dbReference type="ARBA" id="ARBA00022723"/>
    </source>
</evidence>
<comment type="caution">
    <text evidence="11">The sequence shown here is derived from an EMBL/GenBank/DDBJ whole genome shotgun (WGS) entry which is preliminary data.</text>
</comment>
<evidence type="ECO:0000259" key="10">
    <source>
        <dbReference type="Pfam" id="PF08240"/>
    </source>
</evidence>
<dbReference type="InterPro" id="IPR013154">
    <property type="entry name" value="ADH-like_N"/>
</dbReference>
<comment type="cofactor">
    <cofactor evidence="1">
        <name>Zn(2+)</name>
        <dbReference type="ChEBI" id="CHEBI:29105"/>
    </cofactor>
</comment>
<dbReference type="InterPro" id="IPR013149">
    <property type="entry name" value="ADH-like_C"/>
</dbReference>
<dbReference type="OrthoDB" id="9797931at2"/>
<keyword evidence="7" id="KW-0520">NAD</keyword>
<evidence type="ECO:0000256" key="6">
    <source>
        <dbReference type="ARBA" id="ARBA00023002"/>
    </source>
</evidence>
<feature type="domain" description="Alcohol dehydrogenase-like N-terminal" evidence="10">
    <location>
        <begin position="21"/>
        <end position="135"/>
    </location>
</feature>
<evidence type="ECO:0000256" key="5">
    <source>
        <dbReference type="ARBA" id="ARBA00022833"/>
    </source>
</evidence>
<dbReference type="EMBL" id="WBJX01000007">
    <property type="protein sequence ID" value="KAB1636300.1"/>
    <property type="molecule type" value="Genomic_DNA"/>
</dbReference>
<keyword evidence="5" id="KW-0862">Zinc</keyword>
<feature type="region of interest" description="Disordered" evidence="8">
    <location>
        <begin position="360"/>
        <end position="381"/>
    </location>
</feature>
<dbReference type="SUPFAM" id="SSF51735">
    <property type="entry name" value="NAD(P)-binding Rossmann-fold domains"/>
    <property type="match status" value="1"/>
</dbReference>
<dbReference type="Pfam" id="PF08240">
    <property type="entry name" value="ADH_N"/>
    <property type="match status" value="1"/>
</dbReference>
<keyword evidence="6" id="KW-0560">Oxidoreductase</keyword>
<gene>
    <name evidence="11" type="ORF">F8O03_16685</name>
</gene>
<dbReference type="GO" id="GO:0004022">
    <property type="term" value="F:alcohol dehydrogenase (NAD+) activity"/>
    <property type="evidence" value="ECO:0007669"/>
    <property type="project" value="UniProtKB-EC"/>
</dbReference>
<proteinExistence type="inferred from homology"/>
<dbReference type="EC" id="1.1.1.1" evidence="3"/>
<feature type="domain" description="Alcohol dehydrogenase-like C-terminal" evidence="9">
    <location>
        <begin position="187"/>
        <end position="315"/>
    </location>
</feature>
<evidence type="ECO:0000313" key="12">
    <source>
        <dbReference type="Proteomes" id="UP000490386"/>
    </source>
</evidence>
<evidence type="ECO:0000256" key="2">
    <source>
        <dbReference type="ARBA" id="ARBA00008072"/>
    </source>
</evidence>
<dbReference type="Pfam" id="PF00107">
    <property type="entry name" value="ADH_zinc_N"/>
    <property type="match status" value="1"/>
</dbReference>
<keyword evidence="4" id="KW-0479">Metal-binding</keyword>
<comment type="similarity">
    <text evidence="2">Belongs to the zinc-containing alcohol dehydrogenase family.</text>
</comment>
<dbReference type="GO" id="GO:0005737">
    <property type="term" value="C:cytoplasm"/>
    <property type="evidence" value="ECO:0007669"/>
    <property type="project" value="TreeGrafter"/>
</dbReference>
<dbReference type="PANTHER" id="PTHR42940:SF3">
    <property type="entry name" value="ALCOHOL DEHYDROGENASE 1-RELATED"/>
    <property type="match status" value="1"/>
</dbReference>
<dbReference type="PANTHER" id="PTHR42940">
    <property type="entry name" value="ALCOHOL DEHYDROGENASE 1-RELATED"/>
    <property type="match status" value="1"/>
</dbReference>
<evidence type="ECO:0000256" key="3">
    <source>
        <dbReference type="ARBA" id="ARBA00013190"/>
    </source>
</evidence>
<dbReference type="Gene3D" id="3.90.180.10">
    <property type="entry name" value="Medium-chain alcohol dehydrogenases, catalytic domain"/>
    <property type="match status" value="1"/>
</dbReference>
<evidence type="ECO:0000256" key="7">
    <source>
        <dbReference type="ARBA" id="ARBA00023027"/>
    </source>
</evidence>
<protein>
    <recommendedName>
        <fullName evidence="3">alcohol dehydrogenase</fullName>
        <ecNumber evidence="3">1.1.1.1</ecNumber>
    </recommendedName>
</protein>
<evidence type="ECO:0000259" key="9">
    <source>
        <dbReference type="Pfam" id="PF00107"/>
    </source>
</evidence>
<evidence type="ECO:0000256" key="8">
    <source>
        <dbReference type="SAM" id="MobiDB-lite"/>
    </source>
</evidence>
<dbReference type="AlphaFoldDB" id="A0A7J5AXX7"/>
<dbReference type="SUPFAM" id="SSF50129">
    <property type="entry name" value="GroES-like"/>
    <property type="match status" value="1"/>
</dbReference>
<dbReference type="GO" id="GO:0046872">
    <property type="term" value="F:metal ion binding"/>
    <property type="evidence" value="ECO:0007669"/>
    <property type="project" value="UniProtKB-KW"/>
</dbReference>
<evidence type="ECO:0000256" key="1">
    <source>
        <dbReference type="ARBA" id="ARBA00001947"/>
    </source>
</evidence>
<dbReference type="InterPro" id="IPR011032">
    <property type="entry name" value="GroES-like_sf"/>
</dbReference>
<dbReference type="NCBIfam" id="TIGR03366">
    <property type="entry name" value="HpnZ_proposed"/>
    <property type="match status" value="1"/>
</dbReference>
<reference evidence="11 12" key="1">
    <citation type="submission" date="2019-09" db="EMBL/GenBank/DDBJ databases">
        <title>Phylogeny of genus Pseudoclavibacter and closely related genus.</title>
        <authorList>
            <person name="Li Y."/>
        </authorList>
    </citation>
    <scope>NUCLEOTIDE SEQUENCE [LARGE SCALE GENOMIC DNA]</scope>
    <source>
        <strain evidence="11 12">THG-MD12</strain>
    </source>
</reference>
<name>A0A7J5AXX7_9MICO</name>
<keyword evidence="12" id="KW-1185">Reference proteome</keyword>
<evidence type="ECO:0000313" key="11">
    <source>
        <dbReference type="EMBL" id="KAB1636300.1"/>
    </source>
</evidence>